<dbReference type="Proteomes" id="UP001469553">
    <property type="component" value="Unassembled WGS sequence"/>
</dbReference>
<sequence>IGRAGAYLQLSKGELGYTLDRYPEAGPSWEQQDGVMEGPQRLTSTFSLLCFYKQTCGVRQAGMSCLIIPNGFSSVMKQILRRALRLPPVRRVSLILGDKG</sequence>
<evidence type="ECO:0000313" key="2">
    <source>
        <dbReference type="Proteomes" id="UP001469553"/>
    </source>
</evidence>
<name>A0ABV0YXF2_9TELE</name>
<reference evidence="1 2" key="1">
    <citation type="submission" date="2021-06" db="EMBL/GenBank/DDBJ databases">
        <authorList>
            <person name="Palmer J.M."/>
        </authorList>
    </citation>
    <scope>NUCLEOTIDE SEQUENCE [LARGE SCALE GENOMIC DNA]</scope>
    <source>
        <strain evidence="1 2">AS_MEX2019</strain>
        <tissue evidence="1">Muscle</tissue>
    </source>
</reference>
<feature type="non-terminal residue" evidence="1">
    <location>
        <position position="1"/>
    </location>
</feature>
<evidence type="ECO:0000313" key="1">
    <source>
        <dbReference type="EMBL" id="MEQ2298309.1"/>
    </source>
</evidence>
<dbReference type="EMBL" id="JAHRIP010047182">
    <property type="protein sequence ID" value="MEQ2298309.1"/>
    <property type="molecule type" value="Genomic_DNA"/>
</dbReference>
<comment type="caution">
    <text evidence="1">The sequence shown here is derived from an EMBL/GenBank/DDBJ whole genome shotgun (WGS) entry which is preliminary data.</text>
</comment>
<keyword evidence="2" id="KW-1185">Reference proteome</keyword>
<gene>
    <name evidence="1" type="ORF">AMECASPLE_003833</name>
</gene>
<organism evidence="1 2">
    <name type="scientific">Ameca splendens</name>
    <dbReference type="NCBI Taxonomy" id="208324"/>
    <lineage>
        <taxon>Eukaryota</taxon>
        <taxon>Metazoa</taxon>
        <taxon>Chordata</taxon>
        <taxon>Craniata</taxon>
        <taxon>Vertebrata</taxon>
        <taxon>Euteleostomi</taxon>
        <taxon>Actinopterygii</taxon>
        <taxon>Neopterygii</taxon>
        <taxon>Teleostei</taxon>
        <taxon>Neoteleostei</taxon>
        <taxon>Acanthomorphata</taxon>
        <taxon>Ovalentaria</taxon>
        <taxon>Atherinomorphae</taxon>
        <taxon>Cyprinodontiformes</taxon>
        <taxon>Goodeidae</taxon>
        <taxon>Ameca</taxon>
    </lineage>
</organism>
<accession>A0ABV0YXF2</accession>
<proteinExistence type="predicted"/>
<protein>
    <submittedName>
        <fullName evidence="1">Uncharacterized protein</fullName>
    </submittedName>
</protein>